<dbReference type="VEuPathDB" id="FungiDB:PLEOSDRAFT_160850"/>
<sequence length="147" mass="15725">MGFLEGHSVDSDSTGFLAARADVHVFSVGPLVDSDSAGFLAARTDGDLDSDSVGFLAAHTDGGSPRLYWDCSITPKQAWAAWMATVCHLRPCGRLRAPYMHQQARDCRCGLPGCLCMAVGFLEGQTASGVFKESQRAIQQACIIRIS</sequence>
<evidence type="ECO:0000313" key="2">
    <source>
        <dbReference type="Proteomes" id="UP000027073"/>
    </source>
</evidence>
<name>A0A067NAQ6_PLEO1</name>
<proteinExistence type="predicted"/>
<dbReference type="EMBL" id="KL198011">
    <property type="protein sequence ID" value="KDQ25133.1"/>
    <property type="molecule type" value="Genomic_DNA"/>
</dbReference>
<dbReference type="InParanoid" id="A0A067NAQ6"/>
<evidence type="ECO:0000313" key="1">
    <source>
        <dbReference type="EMBL" id="KDQ25133.1"/>
    </source>
</evidence>
<reference evidence="2" key="1">
    <citation type="journal article" date="2014" name="Proc. Natl. Acad. Sci. U.S.A.">
        <title>Extensive sampling of basidiomycete genomes demonstrates inadequacy of the white-rot/brown-rot paradigm for wood decay fungi.</title>
        <authorList>
            <person name="Riley R."/>
            <person name="Salamov A.A."/>
            <person name="Brown D.W."/>
            <person name="Nagy L.G."/>
            <person name="Floudas D."/>
            <person name="Held B.W."/>
            <person name="Levasseur A."/>
            <person name="Lombard V."/>
            <person name="Morin E."/>
            <person name="Otillar R."/>
            <person name="Lindquist E.A."/>
            <person name="Sun H."/>
            <person name="LaButti K.M."/>
            <person name="Schmutz J."/>
            <person name="Jabbour D."/>
            <person name="Luo H."/>
            <person name="Baker S.E."/>
            <person name="Pisabarro A.G."/>
            <person name="Walton J.D."/>
            <person name="Blanchette R.A."/>
            <person name="Henrissat B."/>
            <person name="Martin F."/>
            <person name="Cullen D."/>
            <person name="Hibbett D.S."/>
            <person name="Grigoriev I.V."/>
        </authorList>
    </citation>
    <scope>NUCLEOTIDE SEQUENCE [LARGE SCALE GENOMIC DNA]</scope>
    <source>
        <strain evidence="2">PC15</strain>
    </source>
</reference>
<gene>
    <name evidence="1" type="ORF">PLEOSDRAFT_160850</name>
</gene>
<protein>
    <submittedName>
        <fullName evidence="1">Uncharacterized protein</fullName>
    </submittedName>
</protein>
<dbReference type="HOGENOM" id="CLU_1768878_0_0_1"/>
<accession>A0A067NAQ6</accession>
<dbReference type="Proteomes" id="UP000027073">
    <property type="component" value="Unassembled WGS sequence"/>
</dbReference>
<organism evidence="1 2">
    <name type="scientific">Pleurotus ostreatus (strain PC15)</name>
    <name type="common">Oyster mushroom</name>
    <dbReference type="NCBI Taxonomy" id="1137138"/>
    <lineage>
        <taxon>Eukaryota</taxon>
        <taxon>Fungi</taxon>
        <taxon>Dikarya</taxon>
        <taxon>Basidiomycota</taxon>
        <taxon>Agaricomycotina</taxon>
        <taxon>Agaricomycetes</taxon>
        <taxon>Agaricomycetidae</taxon>
        <taxon>Agaricales</taxon>
        <taxon>Pleurotineae</taxon>
        <taxon>Pleurotaceae</taxon>
        <taxon>Pleurotus</taxon>
    </lineage>
</organism>
<dbReference type="AlphaFoldDB" id="A0A067NAQ6"/>